<dbReference type="PIRSF" id="PIRSF004810">
    <property type="entry name" value="ChrA"/>
    <property type="match status" value="1"/>
</dbReference>
<keyword evidence="6 7" id="KW-0472">Membrane</keyword>
<keyword evidence="9" id="KW-1185">Reference proteome</keyword>
<dbReference type="PANTHER" id="PTHR33567:SF3">
    <property type="entry name" value="CHROMATE ION TRANSPORTER (EUROFUNG)"/>
    <property type="match status" value="1"/>
</dbReference>
<evidence type="ECO:0000256" key="7">
    <source>
        <dbReference type="SAM" id="Phobius"/>
    </source>
</evidence>
<dbReference type="EMBL" id="FCOI02000047">
    <property type="protein sequence ID" value="SAK96059.1"/>
    <property type="molecule type" value="Genomic_DNA"/>
</dbReference>
<dbReference type="InterPro" id="IPR014047">
    <property type="entry name" value="Chr_Tranpt_l_chain"/>
</dbReference>
<comment type="similarity">
    <text evidence="2">Belongs to the chromate ion transporter (CHR) (TC 2.A.51) family.</text>
</comment>
<feature type="transmembrane region" description="Helical" evidence="7">
    <location>
        <begin position="334"/>
        <end position="351"/>
    </location>
</feature>
<feature type="transmembrane region" description="Helical" evidence="7">
    <location>
        <begin position="201"/>
        <end position="219"/>
    </location>
</feature>
<dbReference type="GO" id="GO:0015109">
    <property type="term" value="F:chromate transmembrane transporter activity"/>
    <property type="evidence" value="ECO:0007669"/>
    <property type="project" value="InterPro"/>
</dbReference>
<evidence type="ECO:0000256" key="5">
    <source>
        <dbReference type="ARBA" id="ARBA00022989"/>
    </source>
</evidence>
<evidence type="ECO:0000256" key="6">
    <source>
        <dbReference type="ARBA" id="ARBA00023136"/>
    </source>
</evidence>
<evidence type="ECO:0000313" key="9">
    <source>
        <dbReference type="Proteomes" id="UP000054624"/>
    </source>
</evidence>
<feature type="transmembrane region" description="Helical" evidence="7">
    <location>
        <begin position="264"/>
        <end position="289"/>
    </location>
</feature>
<dbReference type="Proteomes" id="UP000054624">
    <property type="component" value="Unassembled WGS sequence"/>
</dbReference>
<accession>A0A158DN64</accession>
<protein>
    <submittedName>
        <fullName evidence="8">Chromate transport protein</fullName>
    </submittedName>
</protein>
<dbReference type="RefSeq" id="WP_061164762.1">
    <property type="nucleotide sequence ID" value="NZ_FCOI02000047.1"/>
</dbReference>
<dbReference type="AlphaFoldDB" id="A0A158DN64"/>
<feature type="transmembrane region" description="Helical" evidence="7">
    <location>
        <begin position="84"/>
        <end position="106"/>
    </location>
</feature>
<dbReference type="GO" id="GO:0005886">
    <property type="term" value="C:plasma membrane"/>
    <property type="evidence" value="ECO:0007669"/>
    <property type="project" value="UniProtKB-SubCell"/>
</dbReference>
<keyword evidence="4 7" id="KW-0812">Transmembrane</keyword>
<evidence type="ECO:0000256" key="4">
    <source>
        <dbReference type="ARBA" id="ARBA00022692"/>
    </source>
</evidence>
<feature type="transmembrane region" description="Helical" evidence="7">
    <location>
        <begin position="371"/>
        <end position="396"/>
    </location>
</feature>
<dbReference type="Pfam" id="PF02417">
    <property type="entry name" value="Chromate_transp"/>
    <property type="match status" value="2"/>
</dbReference>
<organism evidence="8 9">
    <name type="scientific">Caballeronia temeraria</name>
    <dbReference type="NCBI Taxonomy" id="1777137"/>
    <lineage>
        <taxon>Bacteria</taxon>
        <taxon>Pseudomonadati</taxon>
        <taxon>Pseudomonadota</taxon>
        <taxon>Betaproteobacteria</taxon>
        <taxon>Burkholderiales</taxon>
        <taxon>Burkholderiaceae</taxon>
        <taxon>Caballeronia</taxon>
    </lineage>
</organism>
<comment type="subcellular location">
    <subcellularLocation>
        <location evidence="1">Cell membrane</location>
        <topology evidence="1">Multi-pass membrane protein</topology>
    </subcellularLocation>
</comment>
<keyword evidence="3" id="KW-1003">Cell membrane</keyword>
<dbReference type="InterPro" id="IPR003370">
    <property type="entry name" value="Chromate_transpt"/>
</dbReference>
<reference evidence="9" key="1">
    <citation type="submission" date="2016-01" db="EMBL/GenBank/DDBJ databases">
        <authorList>
            <person name="Peeters Charlotte."/>
        </authorList>
    </citation>
    <scope>NUCLEOTIDE SEQUENCE [LARGE SCALE GENOMIC DNA]</scope>
</reference>
<evidence type="ECO:0000256" key="2">
    <source>
        <dbReference type="ARBA" id="ARBA00005262"/>
    </source>
</evidence>
<proteinExistence type="inferred from homology"/>
<feature type="transmembrane region" description="Helical" evidence="7">
    <location>
        <begin position="147"/>
        <end position="180"/>
    </location>
</feature>
<feature type="transmembrane region" description="Helical" evidence="7">
    <location>
        <begin position="231"/>
        <end position="252"/>
    </location>
</feature>
<gene>
    <name evidence="8" type="ORF">AWB76_07235</name>
</gene>
<dbReference type="OrthoDB" id="8969999at2"/>
<feature type="transmembrane region" description="Helical" evidence="7">
    <location>
        <begin position="118"/>
        <end position="135"/>
    </location>
</feature>
<keyword evidence="5 7" id="KW-1133">Transmembrane helix</keyword>
<evidence type="ECO:0000256" key="1">
    <source>
        <dbReference type="ARBA" id="ARBA00004651"/>
    </source>
</evidence>
<name>A0A158DN64_9BURK</name>
<dbReference type="PANTHER" id="PTHR33567">
    <property type="entry name" value="CHROMATE ION TRANSPORTER (EUROFUNG)"/>
    <property type="match status" value="1"/>
</dbReference>
<feature type="transmembrane region" description="Helical" evidence="7">
    <location>
        <begin position="301"/>
        <end position="322"/>
    </location>
</feature>
<evidence type="ECO:0000256" key="3">
    <source>
        <dbReference type="ARBA" id="ARBA00022475"/>
    </source>
</evidence>
<sequence length="398" mass="41354">MNPNPARGTPFEVFATFLKLGLTSFGGPVAHIGYFRAEFVERRKWLDDASFTDLVALCQFLPGPASSQVGIAVGFGRAGWFGAFAAWAGFTLPSAIALIVFALGLAHWPQSSHSGIVHGLKLAAVAIVAQAVWGMKTSLCPDRLRAGIAIGAALIALVAPSAAGQMCAIAIGGLIGWRMLTLRHLPSEQHRRYGIGRAQGALLLAIFFLLLALLPGVAARTGATWLDMASLFYRSGALVFGGGHVVLPLLQASIVPNGWVPNDVFLAGYGATQAVPGPLFTFAAFLGAVMPAPLGGWTGGLAMLVAMFLPAFLLVLGALPFWETLRQRDAIQRAMGGVNAAVVGILGAALYDPVWTSAVHSRSDVALALTAFGLLAVGRVSPVIVVVLTALGGWALGA</sequence>
<dbReference type="NCBIfam" id="TIGR00937">
    <property type="entry name" value="2A51"/>
    <property type="match status" value="1"/>
</dbReference>
<dbReference type="STRING" id="1777137.AWB76_07235"/>
<evidence type="ECO:0000313" key="8">
    <source>
        <dbReference type="EMBL" id="SAK96059.1"/>
    </source>
</evidence>